<feature type="domain" description="RING-type" evidence="2">
    <location>
        <begin position="169"/>
        <end position="211"/>
    </location>
</feature>
<reference evidence="5 6" key="1">
    <citation type="submission" date="2019-08" db="EMBL/GenBank/DDBJ databases">
        <title>Draft genome sequences of two oriental melons (Cucumis melo L. var makuwa).</title>
        <authorList>
            <person name="Kwon S.-Y."/>
        </authorList>
    </citation>
    <scope>NUCLEOTIDE SEQUENCE [LARGE SCALE GENOMIC DNA]</scope>
    <source>
        <strain evidence="6">cv. Chang Bougi</strain>
        <strain evidence="5">cv. SW 3</strain>
        <tissue evidence="4">Leaf</tissue>
    </source>
</reference>
<dbReference type="Proteomes" id="UP000321947">
    <property type="component" value="Unassembled WGS sequence"/>
</dbReference>
<evidence type="ECO:0000256" key="1">
    <source>
        <dbReference type="PROSITE-ProRule" id="PRU00175"/>
    </source>
</evidence>
<dbReference type="SUPFAM" id="SSF57850">
    <property type="entry name" value="RING/U-box"/>
    <property type="match status" value="1"/>
</dbReference>
<dbReference type="InterPro" id="IPR001841">
    <property type="entry name" value="Znf_RING"/>
</dbReference>
<proteinExistence type="predicted"/>
<accession>A0A5D3BYE9</accession>
<evidence type="ECO:0000259" key="2">
    <source>
        <dbReference type="PROSITE" id="PS50089"/>
    </source>
</evidence>
<evidence type="ECO:0000313" key="3">
    <source>
        <dbReference type="EMBL" id="KAA0052771.1"/>
    </source>
</evidence>
<dbReference type="InterPro" id="IPR051826">
    <property type="entry name" value="E3_ubiquitin-ligase_domain"/>
</dbReference>
<name>A0A5D3BYE9_CUCMM</name>
<evidence type="ECO:0000313" key="4">
    <source>
        <dbReference type="EMBL" id="TYK04185.1"/>
    </source>
</evidence>
<dbReference type="Pfam" id="PF13639">
    <property type="entry name" value="zf-RING_2"/>
    <property type="match status" value="1"/>
</dbReference>
<dbReference type="PANTHER" id="PTHR22765">
    <property type="entry name" value="RING FINGER AND PROTEASE ASSOCIATED DOMAIN-CONTAINING"/>
    <property type="match status" value="1"/>
</dbReference>
<keyword evidence="1" id="KW-0863">Zinc-finger</keyword>
<dbReference type="EMBL" id="SSTD01014613">
    <property type="protein sequence ID" value="TYK04185.1"/>
    <property type="molecule type" value="Genomic_DNA"/>
</dbReference>
<keyword evidence="1" id="KW-0479">Metal-binding</keyword>
<dbReference type="SMART" id="SM00184">
    <property type="entry name" value="RING"/>
    <property type="match status" value="1"/>
</dbReference>
<dbReference type="GO" id="GO:0008270">
    <property type="term" value="F:zinc ion binding"/>
    <property type="evidence" value="ECO:0007669"/>
    <property type="project" value="UniProtKB-KW"/>
</dbReference>
<dbReference type="GO" id="GO:0006511">
    <property type="term" value="P:ubiquitin-dependent protein catabolic process"/>
    <property type="evidence" value="ECO:0007669"/>
    <property type="project" value="TreeGrafter"/>
</dbReference>
<comment type="caution">
    <text evidence="4">The sequence shown here is derived from an EMBL/GenBank/DDBJ whole genome shotgun (WGS) entry which is preliminary data.</text>
</comment>
<evidence type="ECO:0000313" key="5">
    <source>
        <dbReference type="Proteomes" id="UP000321393"/>
    </source>
</evidence>
<dbReference type="Gene3D" id="3.30.40.10">
    <property type="entry name" value="Zinc/RING finger domain, C3HC4 (zinc finger)"/>
    <property type="match status" value="1"/>
</dbReference>
<dbReference type="InterPro" id="IPR013083">
    <property type="entry name" value="Znf_RING/FYVE/PHD"/>
</dbReference>
<protein>
    <submittedName>
        <fullName evidence="4">RING finger protein 165-like protein</fullName>
    </submittedName>
</protein>
<evidence type="ECO:0000313" key="6">
    <source>
        <dbReference type="Proteomes" id="UP000321947"/>
    </source>
</evidence>
<dbReference type="Proteomes" id="UP000321393">
    <property type="component" value="Unassembled WGS sequence"/>
</dbReference>
<gene>
    <name evidence="4" type="ORF">E5676_scaffold1856G00110</name>
    <name evidence="3" type="ORF">E6C27_scaffold43055G00250</name>
</gene>
<sequence length="214" mass="24410">MSSNFQSDSISRYTVRRCDDSNDQSLLIQLGIVHQQLSRPPYHGPTNHNILHESNTVPLRITVFPLPLQELQDPSICHLYTQRLLAYVDLDIETCDIVAKDITSLIGEVLAAGNLEVKFRIVALIDRVQMIWREETGKSRGGSRRAAIERLMMMEKFDGFEEGRELGDCCVCYEELKGEEKEVSRIGCGHVYHKSCIINWVLRNDSCPLCRSKI</sequence>
<dbReference type="GO" id="GO:0061630">
    <property type="term" value="F:ubiquitin protein ligase activity"/>
    <property type="evidence" value="ECO:0007669"/>
    <property type="project" value="TreeGrafter"/>
</dbReference>
<dbReference type="AlphaFoldDB" id="A0A5D3BYE9"/>
<dbReference type="PANTHER" id="PTHR22765:SF434">
    <property type="entry name" value="GB|AAD18119.1-RELATED"/>
    <property type="match status" value="1"/>
</dbReference>
<keyword evidence="1" id="KW-0862">Zinc</keyword>
<dbReference type="EMBL" id="SSTE01010310">
    <property type="protein sequence ID" value="KAA0052771.1"/>
    <property type="molecule type" value="Genomic_DNA"/>
</dbReference>
<organism evidence="4 6">
    <name type="scientific">Cucumis melo var. makuwa</name>
    <name type="common">Oriental melon</name>
    <dbReference type="NCBI Taxonomy" id="1194695"/>
    <lineage>
        <taxon>Eukaryota</taxon>
        <taxon>Viridiplantae</taxon>
        <taxon>Streptophyta</taxon>
        <taxon>Embryophyta</taxon>
        <taxon>Tracheophyta</taxon>
        <taxon>Spermatophyta</taxon>
        <taxon>Magnoliopsida</taxon>
        <taxon>eudicotyledons</taxon>
        <taxon>Gunneridae</taxon>
        <taxon>Pentapetalae</taxon>
        <taxon>rosids</taxon>
        <taxon>fabids</taxon>
        <taxon>Cucurbitales</taxon>
        <taxon>Cucurbitaceae</taxon>
        <taxon>Benincaseae</taxon>
        <taxon>Cucumis</taxon>
    </lineage>
</organism>
<dbReference type="OrthoDB" id="4348522at2759"/>
<dbReference type="PROSITE" id="PS50089">
    <property type="entry name" value="ZF_RING_2"/>
    <property type="match status" value="1"/>
</dbReference>